<dbReference type="EC" id="2.7.13.3" evidence="2"/>
<dbReference type="SUPFAM" id="SSF55785">
    <property type="entry name" value="PYP-like sensor domain (PAS domain)"/>
    <property type="match status" value="1"/>
</dbReference>
<dbReference type="InterPro" id="IPR000014">
    <property type="entry name" value="PAS"/>
</dbReference>
<dbReference type="Gene3D" id="3.30.450.20">
    <property type="entry name" value="PAS domain"/>
    <property type="match status" value="1"/>
</dbReference>
<keyword evidence="6" id="KW-1185">Reference proteome</keyword>
<protein>
    <recommendedName>
        <fullName evidence="2">histidine kinase</fullName>
        <ecNumber evidence="2">2.7.13.3</ecNumber>
    </recommendedName>
</protein>
<proteinExistence type="predicted"/>
<dbReference type="InterPro" id="IPR005467">
    <property type="entry name" value="His_kinase_dom"/>
</dbReference>
<dbReference type="PANTHER" id="PTHR43547">
    <property type="entry name" value="TWO-COMPONENT HISTIDINE KINASE"/>
    <property type="match status" value="1"/>
</dbReference>
<evidence type="ECO:0000259" key="4">
    <source>
        <dbReference type="PROSITE" id="PS50109"/>
    </source>
</evidence>
<dbReference type="PANTHER" id="PTHR43547:SF2">
    <property type="entry name" value="HYBRID SIGNAL TRANSDUCTION HISTIDINE KINASE C"/>
    <property type="match status" value="1"/>
</dbReference>
<dbReference type="InterPro" id="IPR003594">
    <property type="entry name" value="HATPase_dom"/>
</dbReference>
<sequence length="375" mass="41836">MPDHTSLFARQAEASAHVQFVFEATAGQLVFVNEAYRLVLHGKPDQVNTELPALLARLHPDDRPRLAEYWTQWCRGLARDEVEFRLRHPEAPDQWFCLTPYYERDGAGAVWLAGSLRDISVTKRYQANADLFNSRKNATLEILSHDLSGAFIMVQQIAEFLREEVQAPANPEVAKMLQELETTSRDSVKMIRDFINIEFLTSANTDLKRDRVDVGAVLREPLDQLQSNSVGHHFAYTLPAAPLYANLDVNKFTQVLLNLVSNALKFTPDDGHVSVAVEPGPGSVRIYVRDDGVGIPLNLQPVLFEPFTKARRMGLRGEPSTGLGLVLCKTIVEWHHGTLEVASFEGQGSTFTIVIPQSDEVRCVPAAGKTVTSYE</sequence>
<evidence type="ECO:0000256" key="1">
    <source>
        <dbReference type="ARBA" id="ARBA00000085"/>
    </source>
</evidence>
<dbReference type="Pfam" id="PF02518">
    <property type="entry name" value="HATPase_c"/>
    <property type="match status" value="1"/>
</dbReference>
<dbReference type="SMART" id="SM00387">
    <property type="entry name" value="HATPase_c"/>
    <property type="match status" value="1"/>
</dbReference>
<reference evidence="6" key="1">
    <citation type="journal article" date="2019" name="Int. J. Syst. Evol. Microbiol.">
        <title>The Global Catalogue of Microorganisms (GCM) 10K type strain sequencing project: providing services to taxonomists for standard genome sequencing and annotation.</title>
        <authorList>
            <consortium name="The Broad Institute Genomics Platform"/>
            <consortium name="The Broad Institute Genome Sequencing Center for Infectious Disease"/>
            <person name="Wu L."/>
            <person name="Ma J."/>
        </authorList>
    </citation>
    <scope>NUCLEOTIDE SEQUENCE [LARGE SCALE GENOMIC DNA]</scope>
    <source>
        <strain evidence="6">JCM 17224</strain>
    </source>
</reference>
<name>A0ABP7SIC2_9BACT</name>
<comment type="catalytic activity">
    <reaction evidence="1">
        <text>ATP + protein L-histidine = ADP + protein N-phospho-L-histidine.</text>
        <dbReference type="EC" id="2.7.13.3"/>
    </reaction>
</comment>
<dbReference type="InterPro" id="IPR004358">
    <property type="entry name" value="Sig_transdc_His_kin-like_C"/>
</dbReference>
<evidence type="ECO:0000256" key="3">
    <source>
        <dbReference type="ARBA" id="ARBA00022553"/>
    </source>
</evidence>
<gene>
    <name evidence="5" type="ORF">GCM10022408_25800</name>
</gene>
<dbReference type="EMBL" id="BAABDJ010000030">
    <property type="protein sequence ID" value="GAA4012049.1"/>
    <property type="molecule type" value="Genomic_DNA"/>
</dbReference>
<keyword evidence="3" id="KW-0597">Phosphoprotein</keyword>
<dbReference type="InterPro" id="IPR035965">
    <property type="entry name" value="PAS-like_dom_sf"/>
</dbReference>
<dbReference type="InterPro" id="IPR036890">
    <property type="entry name" value="HATPase_C_sf"/>
</dbReference>
<accession>A0ABP7SIC2</accession>
<dbReference type="PROSITE" id="PS50109">
    <property type="entry name" value="HIS_KIN"/>
    <property type="match status" value="1"/>
</dbReference>
<dbReference type="RefSeq" id="WP_345073538.1">
    <property type="nucleotide sequence ID" value="NZ_BAABDJ010000030.1"/>
</dbReference>
<dbReference type="Gene3D" id="3.30.565.10">
    <property type="entry name" value="Histidine kinase-like ATPase, C-terminal domain"/>
    <property type="match status" value="1"/>
</dbReference>
<dbReference type="PRINTS" id="PR00344">
    <property type="entry name" value="BCTRLSENSOR"/>
</dbReference>
<dbReference type="CDD" id="cd00130">
    <property type="entry name" value="PAS"/>
    <property type="match status" value="1"/>
</dbReference>
<dbReference type="SUPFAM" id="SSF55874">
    <property type="entry name" value="ATPase domain of HSP90 chaperone/DNA topoisomerase II/histidine kinase"/>
    <property type="match status" value="1"/>
</dbReference>
<organism evidence="5 6">
    <name type="scientific">Hymenobacter fastidiosus</name>
    <dbReference type="NCBI Taxonomy" id="486264"/>
    <lineage>
        <taxon>Bacteria</taxon>
        <taxon>Pseudomonadati</taxon>
        <taxon>Bacteroidota</taxon>
        <taxon>Cytophagia</taxon>
        <taxon>Cytophagales</taxon>
        <taxon>Hymenobacteraceae</taxon>
        <taxon>Hymenobacter</taxon>
    </lineage>
</organism>
<dbReference type="Proteomes" id="UP001500567">
    <property type="component" value="Unassembled WGS sequence"/>
</dbReference>
<comment type="caution">
    <text evidence="5">The sequence shown here is derived from an EMBL/GenBank/DDBJ whole genome shotgun (WGS) entry which is preliminary data.</text>
</comment>
<evidence type="ECO:0000313" key="5">
    <source>
        <dbReference type="EMBL" id="GAA4012049.1"/>
    </source>
</evidence>
<evidence type="ECO:0000313" key="6">
    <source>
        <dbReference type="Proteomes" id="UP001500567"/>
    </source>
</evidence>
<evidence type="ECO:0000256" key="2">
    <source>
        <dbReference type="ARBA" id="ARBA00012438"/>
    </source>
</evidence>
<feature type="domain" description="Histidine kinase" evidence="4">
    <location>
        <begin position="142"/>
        <end position="359"/>
    </location>
</feature>